<accession>B1X4P1</accession>
<organism evidence="6">
    <name type="scientific">Paulinella chromatophora</name>
    <dbReference type="NCBI Taxonomy" id="39717"/>
    <lineage>
        <taxon>Eukaryota</taxon>
        <taxon>Sar</taxon>
        <taxon>Rhizaria</taxon>
        <taxon>Cercozoa</taxon>
        <taxon>Imbricatea</taxon>
        <taxon>Silicofilosea</taxon>
        <taxon>Euglyphida</taxon>
        <taxon>Paulinellidae</taxon>
        <taxon>Paulinella</taxon>
    </lineage>
</organism>
<dbReference type="InterPro" id="IPR002676">
    <property type="entry name" value="RimM_N"/>
</dbReference>
<dbReference type="Gene3D" id="2.30.30.240">
    <property type="entry name" value="PRC-barrel domain"/>
    <property type="match status" value="1"/>
</dbReference>
<evidence type="ECO:0000256" key="3">
    <source>
        <dbReference type="ARBA" id="ARBA00022552"/>
    </source>
</evidence>
<dbReference type="Gene3D" id="2.40.30.60">
    <property type="entry name" value="RimM"/>
    <property type="match status" value="1"/>
</dbReference>
<geneLocation type="organellar chromatophore" evidence="6"/>
<dbReference type="SUPFAM" id="SSF50447">
    <property type="entry name" value="Translation proteins"/>
    <property type="match status" value="1"/>
</dbReference>
<dbReference type="InterPro" id="IPR009000">
    <property type="entry name" value="Transl_B-barrel_sf"/>
</dbReference>
<reference evidence="6" key="2">
    <citation type="journal article" date="2008" name="Curr. Biol.">
        <title>Chromatophore genome sequence of Paulinella sheds light on acquisition of photosynthesis by eukaryotes.</title>
        <authorList>
            <person name="Nowack E.C.M."/>
            <person name="Melkonian M."/>
            <person name="Gloeckner G."/>
        </authorList>
    </citation>
    <scope>NUCLEOTIDE SEQUENCE [LARGE SCALE GENOMIC DNA]</scope>
</reference>
<name>B1X4P1_PAUCH</name>
<dbReference type="GeneID" id="6481641"/>
<evidence type="ECO:0000259" key="5">
    <source>
        <dbReference type="Pfam" id="PF01782"/>
    </source>
</evidence>
<reference evidence="6" key="1">
    <citation type="submission" date="2007-08" db="EMBL/GenBank/DDBJ databases">
        <authorList>
            <person name="Gloeckner G."/>
            <person name="Nowack E."/>
            <person name="Melkonian M."/>
        </authorList>
    </citation>
    <scope>NUCLEOTIDE SEQUENCE</scope>
</reference>
<keyword evidence="3" id="KW-0698">rRNA processing</keyword>
<dbReference type="PANTHER" id="PTHR33692:SF1">
    <property type="entry name" value="RIBOSOME MATURATION FACTOR RIMM"/>
    <property type="match status" value="1"/>
</dbReference>
<evidence type="ECO:0000256" key="4">
    <source>
        <dbReference type="ARBA" id="ARBA00023186"/>
    </source>
</evidence>
<dbReference type="Pfam" id="PF01782">
    <property type="entry name" value="RimM"/>
    <property type="match status" value="1"/>
</dbReference>
<evidence type="ECO:0000313" key="6">
    <source>
        <dbReference type="EMBL" id="ACB42910.1"/>
    </source>
</evidence>
<dbReference type="AlphaFoldDB" id="B1X4P1"/>
<keyword evidence="1" id="KW-0963">Cytoplasm</keyword>
<dbReference type="PANTHER" id="PTHR33692">
    <property type="entry name" value="RIBOSOME MATURATION FACTOR RIMM"/>
    <property type="match status" value="1"/>
</dbReference>
<dbReference type="GO" id="GO:0043022">
    <property type="term" value="F:ribosome binding"/>
    <property type="evidence" value="ECO:0007669"/>
    <property type="project" value="InterPro"/>
</dbReference>
<evidence type="ECO:0000256" key="1">
    <source>
        <dbReference type="ARBA" id="ARBA00022490"/>
    </source>
</evidence>
<protein>
    <submittedName>
        <fullName evidence="6">16S rRNA-processing protein</fullName>
    </submittedName>
</protein>
<dbReference type="EMBL" id="CP000815">
    <property type="protein sequence ID" value="ACB42910.1"/>
    <property type="molecule type" value="Genomic_DNA"/>
</dbReference>
<dbReference type="NCBIfam" id="TIGR02273">
    <property type="entry name" value="16S_RimM"/>
    <property type="match status" value="1"/>
</dbReference>
<keyword evidence="4" id="KW-0143">Chaperone</keyword>
<keyword evidence="2" id="KW-0690">Ribosome biogenesis</keyword>
<dbReference type="HAMAP" id="MF_00014">
    <property type="entry name" value="Ribosome_mat_RimM"/>
    <property type="match status" value="1"/>
</dbReference>
<dbReference type="GO" id="GO:0006364">
    <property type="term" value="P:rRNA processing"/>
    <property type="evidence" value="ECO:0007669"/>
    <property type="project" value="UniProtKB-KW"/>
</dbReference>
<dbReference type="InterPro" id="IPR011961">
    <property type="entry name" value="RimM"/>
</dbReference>
<keyword evidence="6" id="KW-0934">Plastid</keyword>
<dbReference type="SUPFAM" id="SSF50346">
    <property type="entry name" value="PRC-barrel domain"/>
    <property type="match status" value="1"/>
</dbReference>
<dbReference type="InterPro" id="IPR011033">
    <property type="entry name" value="PRC_barrel-like_sf"/>
</dbReference>
<dbReference type="InterPro" id="IPR036976">
    <property type="entry name" value="RimM_N_sf"/>
</dbReference>
<dbReference type="GO" id="GO:0005840">
    <property type="term" value="C:ribosome"/>
    <property type="evidence" value="ECO:0007669"/>
    <property type="project" value="InterPro"/>
</dbReference>
<sequence>MTKTKDKWLAIGRIVAPQGVAGEMRINPSSDFPERFTRPGKRWLQNINSEPTPVFLKSGRRLPGKSLYVIRLQDINDRDSVQTLVGQDLLVPFEDRPKLAKGEFHLLDLLNLEVKLEPEFKTIGYVTNLISSGNDLLEVELITNRNANKKKSRVLIPLVKSIVTKIELDQGWLSIIPPPGLLEL</sequence>
<feature type="domain" description="RimM N-terminal" evidence="5">
    <location>
        <begin position="11"/>
        <end position="92"/>
    </location>
</feature>
<dbReference type="RefSeq" id="YP_002049120.1">
    <property type="nucleotide sequence ID" value="NC_011087.1"/>
</dbReference>
<evidence type="ECO:0000256" key="2">
    <source>
        <dbReference type="ARBA" id="ARBA00022517"/>
    </source>
</evidence>
<gene>
    <name evidence="6" type="ordered locus">PCC_0471</name>
</gene>
<proteinExistence type="inferred from homology"/>